<dbReference type="AlphaFoldDB" id="A0A3M0I7A3"/>
<dbReference type="EMBL" id="PENI01000025">
    <property type="protein sequence ID" value="RMB82059.1"/>
    <property type="molecule type" value="Genomic_DNA"/>
</dbReference>
<feature type="domain" description="HTH marR-type" evidence="1">
    <location>
        <begin position="12"/>
        <end position="143"/>
    </location>
</feature>
<dbReference type="Proteomes" id="UP000270471">
    <property type="component" value="Unassembled WGS sequence"/>
</dbReference>
<reference evidence="2 3" key="1">
    <citation type="submission" date="2017-11" db="EMBL/GenBank/DDBJ databases">
        <title>Draft genome of actinobacteria isolated from guarana (Paullinia cupana (Mart.) Ducke.</title>
        <authorList>
            <person name="Siqueira K.A."/>
            <person name="Liotti R.G."/>
            <person name="Mendes T.A.O."/>
            <person name="Soares M.A."/>
        </authorList>
    </citation>
    <scope>NUCLEOTIDE SEQUENCE [LARGE SCALE GENOMIC DNA]</scope>
    <source>
        <strain evidence="2 3">193</strain>
    </source>
</reference>
<dbReference type="Gene3D" id="1.10.10.10">
    <property type="entry name" value="Winged helix-like DNA-binding domain superfamily/Winged helix DNA-binding domain"/>
    <property type="match status" value="1"/>
</dbReference>
<dbReference type="InterPro" id="IPR036388">
    <property type="entry name" value="WH-like_DNA-bd_sf"/>
</dbReference>
<sequence>MSDDRDQPPESAVRAAQDVRVVVGRLRRRLRSVSDADDITLSQASVLARLVKDGLAATSVLATAEGVRHQSMAATVEALERLGLVARRPDPTDRRRRLVALTAAGRARAEGDRQARQEWLAAALGERCIWPGSCSAPVWCSCS</sequence>
<dbReference type="SMART" id="SM00347">
    <property type="entry name" value="HTH_MARR"/>
    <property type="match status" value="1"/>
</dbReference>
<dbReference type="SUPFAM" id="SSF46785">
    <property type="entry name" value="Winged helix' DNA-binding domain"/>
    <property type="match status" value="1"/>
</dbReference>
<evidence type="ECO:0000313" key="2">
    <source>
        <dbReference type="EMBL" id="RMB82059.1"/>
    </source>
</evidence>
<accession>A0A3M0I7A3</accession>
<dbReference type="InterPro" id="IPR052526">
    <property type="entry name" value="HTH-type_Bedaq_tolerance"/>
</dbReference>
<protein>
    <submittedName>
        <fullName evidence="2">MarR family transcriptional regulator</fullName>
    </submittedName>
</protein>
<evidence type="ECO:0000313" key="3">
    <source>
        <dbReference type="Proteomes" id="UP000270471"/>
    </source>
</evidence>
<name>A0A3M0I7A3_9ACTN</name>
<dbReference type="InterPro" id="IPR036390">
    <property type="entry name" value="WH_DNA-bd_sf"/>
</dbReference>
<dbReference type="OrthoDB" id="3215377at2"/>
<dbReference type="PROSITE" id="PS50995">
    <property type="entry name" value="HTH_MARR_2"/>
    <property type="match status" value="1"/>
</dbReference>
<organism evidence="2 3">
    <name type="scientific">Streptomyces shenzhenensis</name>
    <dbReference type="NCBI Taxonomy" id="943815"/>
    <lineage>
        <taxon>Bacteria</taxon>
        <taxon>Bacillati</taxon>
        <taxon>Actinomycetota</taxon>
        <taxon>Actinomycetes</taxon>
        <taxon>Kitasatosporales</taxon>
        <taxon>Streptomycetaceae</taxon>
        <taxon>Streptomyces</taxon>
    </lineage>
</organism>
<dbReference type="PANTHER" id="PTHR39515:SF2">
    <property type="entry name" value="HTH-TYPE TRANSCRIPTIONAL REGULATOR RV0880"/>
    <property type="match status" value="1"/>
</dbReference>
<dbReference type="PANTHER" id="PTHR39515">
    <property type="entry name" value="CONSERVED PROTEIN"/>
    <property type="match status" value="1"/>
</dbReference>
<dbReference type="GO" id="GO:0003700">
    <property type="term" value="F:DNA-binding transcription factor activity"/>
    <property type="evidence" value="ECO:0007669"/>
    <property type="project" value="InterPro"/>
</dbReference>
<comment type="caution">
    <text evidence="2">The sequence shown here is derived from an EMBL/GenBank/DDBJ whole genome shotgun (WGS) entry which is preliminary data.</text>
</comment>
<keyword evidence="3" id="KW-1185">Reference proteome</keyword>
<proteinExistence type="predicted"/>
<dbReference type="Pfam" id="PF12802">
    <property type="entry name" value="MarR_2"/>
    <property type="match status" value="1"/>
</dbReference>
<evidence type="ECO:0000259" key="1">
    <source>
        <dbReference type="PROSITE" id="PS50995"/>
    </source>
</evidence>
<dbReference type="RefSeq" id="WP_121893112.1">
    <property type="nucleotide sequence ID" value="NZ_PENI01000025.1"/>
</dbReference>
<gene>
    <name evidence="2" type="ORF">CTZ28_31210</name>
</gene>
<dbReference type="InterPro" id="IPR000835">
    <property type="entry name" value="HTH_MarR-typ"/>
</dbReference>